<evidence type="ECO:0000256" key="3">
    <source>
        <dbReference type="ARBA" id="ARBA00023125"/>
    </source>
</evidence>
<dbReference type="EMBL" id="PNYA01000001">
    <property type="protein sequence ID" value="PMS23914.1"/>
    <property type="molecule type" value="Genomic_DNA"/>
</dbReference>
<keyword evidence="3" id="KW-0238">DNA-binding</keyword>
<keyword evidence="7" id="KW-1185">Reference proteome</keyword>
<dbReference type="RefSeq" id="WP_102643621.1">
    <property type="nucleotide sequence ID" value="NZ_PNYA01000001.1"/>
</dbReference>
<gene>
    <name evidence="6" type="ORF">C0Z18_01810</name>
</gene>
<dbReference type="Pfam" id="PF03466">
    <property type="entry name" value="LysR_substrate"/>
    <property type="match status" value="1"/>
</dbReference>
<dbReference type="OrthoDB" id="8688993at2"/>
<evidence type="ECO:0000256" key="2">
    <source>
        <dbReference type="ARBA" id="ARBA00023015"/>
    </source>
</evidence>
<dbReference type="InterPro" id="IPR036390">
    <property type="entry name" value="WH_DNA-bd_sf"/>
</dbReference>
<comment type="caution">
    <text evidence="6">The sequence shown here is derived from an EMBL/GenBank/DDBJ whole genome shotgun (WGS) entry which is preliminary data.</text>
</comment>
<dbReference type="InterPro" id="IPR000847">
    <property type="entry name" value="LysR_HTH_N"/>
</dbReference>
<evidence type="ECO:0000256" key="4">
    <source>
        <dbReference type="ARBA" id="ARBA00023163"/>
    </source>
</evidence>
<dbReference type="GO" id="GO:0003700">
    <property type="term" value="F:DNA-binding transcription factor activity"/>
    <property type="evidence" value="ECO:0007669"/>
    <property type="project" value="InterPro"/>
</dbReference>
<dbReference type="Pfam" id="PF00126">
    <property type="entry name" value="HTH_1"/>
    <property type="match status" value="1"/>
</dbReference>
<organism evidence="6 7">
    <name type="scientific">Trinickia dabaoshanensis</name>
    <dbReference type="NCBI Taxonomy" id="564714"/>
    <lineage>
        <taxon>Bacteria</taxon>
        <taxon>Pseudomonadati</taxon>
        <taxon>Pseudomonadota</taxon>
        <taxon>Betaproteobacteria</taxon>
        <taxon>Burkholderiales</taxon>
        <taxon>Burkholderiaceae</taxon>
        <taxon>Trinickia</taxon>
    </lineage>
</organism>
<dbReference type="Gene3D" id="1.10.10.10">
    <property type="entry name" value="Winged helix-like DNA-binding domain superfamily/Winged helix DNA-binding domain"/>
    <property type="match status" value="1"/>
</dbReference>
<dbReference type="InterPro" id="IPR058163">
    <property type="entry name" value="LysR-type_TF_proteobact-type"/>
</dbReference>
<dbReference type="PROSITE" id="PS50931">
    <property type="entry name" value="HTH_LYSR"/>
    <property type="match status" value="1"/>
</dbReference>
<evidence type="ECO:0000313" key="6">
    <source>
        <dbReference type="EMBL" id="PMS23914.1"/>
    </source>
</evidence>
<dbReference type="SUPFAM" id="SSF46785">
    <property type="entry name" value="Winged helix' DNA-binding domain"/>
    <property type="match status" value="1"/>
</dbReference>
<keyword evidence="4" id="KW-0804">Transcription</keyword>
<dbReference type="SUPFAM" id="SSF53850">
    <property type="entry name" value="Periplasmic binding protein-like II"/>
    <property type="match status" value="1"/>
</dbReference>
<dbReference type="Proteomes" id="UP000235616">
    <property type="component" value="Unassembled WGS sequence"/>
</dbReference>
<protein>
    <recommendedName>
        <fullName evidence="5">HTH lysR-type domain-containing protein</fullName>
    </recommendedName>
</protein>
<sequence length="296" mass="32750">MRINPLPPLQCLVSFDAAARLGNFTRAGDELNVTQGAVSKAVMKLENFLGVALFIRDGHSLRLTMAGQQYAQFVHEMLVDCSEFTAKLMKDPGPQELTIASASGTANMFLIQRVTSFSQAHPDITVRILVRDGLLHLNTSEFDVGIYYVRDVIPPGLAGTRIIEEEVGAYCTPSFLGGALLQPDELLEQTLLVADEQQRQWMGWHNWLKLTGAKSTRPKKTITCNSYPLLLNLALRGQGIILGWDKMITPHVTAGQLVRASEATATYGGAYHLLWPAERRDTAAVRAFKNWILDNK</sequence>
<evidence type="ECO:0000256" key="1">
    <source>
        <dbReference type="ARBA" id="ARBA00009437"/>
    </source>
</evidence>
<dbReference type="PRINTS" id="PR00039">
    <property type="entry name" value="HTHLYSR"/>
</dbReference>
<evidence type="ECO:0000313" key="7">
    <source>
        <dbReference type="Proteomes" id="UP000235616"/>
    </source>
</evidence>
<dbReference type="InterPro" id="IPR005119">
    <property type="entry name" value="LysR_subst-bd"/>
</dbReference>
<proteinExistence type="inferred from homology"/>
<dbReference type="PANTHER" id="PTHR30537">
    <property type="entry name" value="HTH-TYPE TRANSCRIPTIONAL REGULATOR"/>
    <property type="match status" value="1"/>
</dbReference>
<keyword evidence="2" id="KW-0805">Transcription regulation</keyword>
<name>A0A2N7W3D7_9BURK</name>
<dbReference type="Gene3D" id="3.40.190.10">
    <property type="entry name" value="Periplasmic binding protein-like II"/>
    <property type="match status" value="2"/>
</dbReference>
<dbReference type="PANTHER" id="PTHR30537:SF5">
    <property type="entry name" value="HTH-TYPE TRANSCRIPTIONAL ACTIVATOR TTDR-RELATED"/>
    <property type="match status" value="1"/>
</dbReference>
<accession>A0A2N7W3D7</accession>
<dbReference type="GO" id="GO:0003677">
    <property type="term" value="F:DNA binding"/>
    <property type="evidence" value="ECO:0007669"/>
    <property type="project" value="UniProtKB-KW"/>
</dbReference>
<feature type="domain" description="HTH lysR-type" evidence="5">
    <location>
        <begin position="7"/>
        <end position="64"/>
    </location>
</feature>
<evidence type="ECO:0000259" key="5">
    <source>
        <dbReference type="PROSITE" id="PS50931"/>
    </source>
</evidence>
<comment type="similarity">
    <text evidence="1">Belongs to the LysR transcriptional regulatory family.</text>
</comment>
<dbReference type="InterPro" id="IPR036388">
    <property type="entry name" value="WH-like_DNA-bd_sf"/>
</dbReference>
<dbReference type="AlphaFoldDB" id="A0A2N7W3D7"/>
<reference evidence="6 7" key="1">
    <citation type="submission" date="2018-01" db="EMBL/GenBank/DDBJ databases">
        <title>Whole genome analyses suggest that Burkholderia sensu lato contains two further novel genera in the rhizoxinica-symbiotica group Mycetohabitans gen. nov., and Trinickia gen. nov.: implications for the evolution of diazotrophy and nodulation in the Burkholderiaceae.</title>
        <authorList>
            <person name="Estrada-de los Santos P."/>
            <person name="Palmer M."/>
            <person name="Chavez-Ramirez B."/>
            <person name="Beukes C."/>
            <person name="Steenkamp E.T."/>
            <person name="Hirsch A.M."/>
            <person name="Manyaka P."/>
            <person name="Maluk M."/>
            <person name="Lafos M."/>
            <person name="Crook M."/>
            <person name="Gross E."/>
            <person name="Simon M.F."/>
            <person name="Bueno dos Reis Junior F."/>
            <person name="Poole P.S."/>
            <person name="Venter S.N."/>
            <person name="James E.K."/>
        </authorList>
    </citation>
    <scope>NUCLEOTIDE SEQUENCE [LARGE SCALE GENOMIC DNA]</scope>
    <source>
        <strain evidence="6 7">GIMN1.004</strain>
    </source>
</reference>